<feature type="domain" description="Aminoglycoside phosphotransferase" evidence="1">
    <location>
        <begin position="21"/>
        <end position="264"/>
    </location>
</feature>
<dbReference type="InterPro" id="IPR052077">
    <property type="entry name" value="CcrZ_PhaseVar_Mediator"/>
</dbReference>
<dbReference type="Proteomes" id="UP000030013">
    <property type="component" value="Unassembled WGS sequence"/>
</dbReference>
<sequence>MTSLGEWARDAFGLGEGGVTLTVVARGAQGRISLLGVGDRRYALKQPFGTVDEDDLRREAAHLEHFVRAGIEVPAHVGDPTGRYAVPVPEAFGGGQARITRWVEGRAVGTATDGLATRLGTLLGSLHGAAPSSDEAPSGWYRTMPAAEVWHDLLVRSEGQPWVDALSRRLPDLEDHARRVERVGPPRGRLVVGHRDLHPDNVLVAPDGSLRAIDWEDAGPTDPHRELAKVLVQWHVDGDDVDEDAVTATVEAYCTAGGPGRVEALDDFTMVLCSDANFLAGQIRSALDPGLAQEHREPVLTEIEQSLATYVPTPDALTRVLAAARAATASTRPATDGQR</sequence>
<dbReference type="SUPFAM" id="SSF56112">
    <property type="entry name" value="Protein kinase-like (PK-like)"/>
    <property type="match status" value="1"/>
</dbReference>
<dbReference type="STRING" id="1385519.N801_13505"/>
<dbReference type="Pfam" id="PF01636">
    <property type="entry name" value="APH"/>
    <property type="match status" value="1"/>
</dbReference>
<dbReference type="eggNOG" id="COG2334">
    <property type="taxonomic scope" value="Bacteria"/>
</dbReference>
<protein>
    <recommendedName>
        <fullName evidence="1">Aminoglycoside phosphotransferase domain-containing protein</fullName>
    </recommendedName>
</protein>
<dbReference type="PANTHER" id="PTHR40086:SF1">
    <property type="entry name" value="CELL CYCLE REGULATOR CCRZ"/>
    <property type="match status" value="1"/>
</dbReference>
<reference evidence="2 3" key="1">
    <citation type="submission" date="2013-08" db="EMBL/GenBank/DDBJ databases">
        <title>The genome sequence of Knoellia aerolata.</title>
        <authorList>
            <person name="Zhu W."/>
            <person name="Wang G."/>
        </authorList>
    </citation>
    <scope>NUCLEOTIDE SEQUENCE [LARGE SCALE GENOMIC DNA]</scope>
    <source>
        <strain evidence="2 3">DSM 18566</strain>
    </source>
</reference>
<dbReference type="InterPro" id="IPR011009">
    <property type="entry name" value="Kinase-like_dom_sf"/>
</dbReference>
<proteinExistence type="predicted"/>
<accession>A0A0A0JY42</accession>
<dbReference type="AlphaFoldDB" id="A0A0A0JY42"/>
<dbReference type="InterPro" id="IPR002575">
    <property type="entry name" value="Aminoglycoside_PTrfase"/>
</dbReference>
<dbReference type="PANTHER" id="PTHR40086">
    <property type="entry name" value="PHOSPHOTRANSFERASE YTMP-RELATED"/>
    <property type="match status" value="1"/>
</dbReference>
<dbReference type="RefSeq" id="WP_035938714.1">
    <property type="nucleotide sequence ID" value="NZ_AVPL01000040.1"/>
</dbReference>
<evidence type="ECO:0000313" key="2">
    <source>
        <dbReference type="EMBL" id="KGN40471.1"/>
    </source>
</evidence>
<dbReference type="Gene3D" id="3.90.1200.10">
    <property type="match status" value="1"/>
</dbReference>
<organism evidence="2 3">
    <name type="scientific">Knoellia aerolata DSM 18566</name>
    <dbReference type="NCBI Taxonomy" id="1385519"/>
    <lineage>
        <taxon>Bacteria</taxon>
        <taxon>Bacillati</taxon>
        <taxon>Actinomycetota</taxon>
        <taxon>Actinomycetes</taxon>
        <taxon>Micrococcales</taxon>
        <taxon>Intrasporangiaceae</taxon>
        <taxon>Knoellia</taxon>
    </lineage>
</organism>
<gene>
    <name evidence="2" type="ORF">N801_13505</name>
</gene>
<evidence type="ECO:0000313" key="3">
    <source>
        <dbReference type="Proteomes" id="UP000030013"/>
    </source>
</evidence>
<comment type="caution">
    <text evidence="2">The sequence shown here is derived from an EMBL/GenBank/DDBJ whole genome shotgun (WGS) entry which is preliminary data.</text>
</comment>
<dbReference type="EMBL" id="AVPL01000040">
    <property type="protein sequence ID" value="KGN40471.1"/>
    <property type="molecule type" value="Genomic_DNA"/>
</dbReference>
<name>A0A0A0JY42_9MICO</name>
<keyword evidence="3" id="KW-1185">Reference proteome</keyword>
<dbReference type="OrthoDB" id="30633at2"/>
<evidence type="ECO:0000259" key="1">
    <source>
        <dbReference type="Pfam" id="PF01636"/>
    </source>
</evidence>